<dbReference type="SUPFAM" id="SSF141868">
    <property type="entry name" value="EAL domain-like"/>
    <property type="match status" value="1"/>
</dbReference>
<evidence type="ECO:0000313" key="1">
    <source>
        <dbReference type="EMBL" id="AJI22908.1"/>
    </source>
</evidence>
<dbReference type="GeneID" id="93641673"/>
<dbReference type="Pfam" id="PF10388">
    <property type="entry name" value="YkuI_C"/>
    <property type="match status" value="1"/>
</dbReference>
<dbReference type="PANTHER" id="PTHR33121:SF82">
    <property type="entry name" value="SIGNAL TRANSDUCTION PROTEIN CONTAINING A EAL DOMAIN"/>
    <property type="match status" value="1"/>
</dbReference>
<reference evidence="1 2" key="1">
    <citation type="journal article" date="2015" name="Genome Announc.">
        <title>Complete genome sequences for 35 biothreat assay-relevant bacillus species.</title>
        <authorList>
            <person name="Johnson S.L."/>
            <person name="Daligault H.E."/>
            <person name="Davenport K.W."/>
            <person name="Jaissle J."/>
            <person name="Frey K.G."/>
            <person name="Ladner J.T."/>
            <person name="Broomall S.M."/>
            <person name="Bishop-Lilly K.A."/>
            <person name="Bruce D.C."/>
            <person name="Gibbons H.S."/>
            <person name="Coyne S.R."/>
            <person name="Lo C.C."/>
            <person name="Meincke L."/>
            <person name="Munk A.C."/>
            <person name="Koroleva G.I."/>
            <person name="Rosenzweig C.N."/>
            <person name="Palacios G.F."/>
            <person name="Redden C.L."/>
            <person name="Minogue T.D."/>
            <person name="Chain P.S."/>
        </authorList>
    </citation>
    <scope>NUCLEOTIDE SEQUENCE [LARGE SCALE GENOMIC DNA]</scope>
    <source>
        <strain evidence="2">ATCC 14581 / DSM 32 / JCM 2506 / NBRC 15308 / NCIMB 9376 / NCTC 10342 / NRRL B-14308 / VKM B-512</strain>
    </source>
</reference>
<dbReference type="InterPro" id="IPR018842">
    <property type="entry name" value="YkuI_C"/>
</dbReference>
<dbReference type="InterPro" id="IPR001633">
    <property type="entry name" value="EAL_dom"/>
</dbReference>
<dbReference type="EMBL" id="CP009920">
    <property type="protein sequence ID" value="AJI22908.1"/>
    <property type="molecule type" value="Genomic_DNA"/>
</dbReference>
<dbReference type="Proteomes" id="UP000031829">
    <property type="component" value="Chromosome"/>
</dbReference>
<dbReference type="InterPro" id="IPR035919">
    <property type="entry name" value="EAL_sf"/>
</dbReference>
<dbReference type="KEGG" id="bmeg:BG04_3618"/>
<gene>
    <name evidence="1" type="ORF">BG04_3618</name>
</gene>
<dbReference type="PROSITE" id="PS50883">
    <property type="entry name" value="EAL"/>
    <property type="match status" value="1"/>
</dbReference>
<dbReference type="HOGENOM" id="CLU_015702_1_0_9"/>
<dbReference type="Gene3D" id="3.30.450.20">
    <property type="entry name" value="PAS domain"/>
    <property type="match status" value="1"/>
</dbReference>
<organism evidence="1 2">
    <name type="scientific">Priestia megaterium (strain ATCC 14581 / DSM 32 / CCUG 1817 / JCM 2506 / NBRC 15308 / NCIMB 9376 / NCTC 10342 / NRRL B-14308 / VKM B-512 / Ford 19)</name>
    <name type="common">Bacillus megaterium</name>
    <dbReference type="NCBI Taxonomy" id="1348623"/>
    <lineage>
        <taxon>Bacteria</taxon>
        <taxon>Bacillati</taxon>
        <taxon>Bacillota</taxon>
        <taxon>Bacilli</taxon>
        <taxon>Bacillales</taxon>
        <taxon>Bacillaceae</taxon>
        <taxon>Priestia</taxon>
    </lineage>
</organism>
<name>A0A0B6AQL0_PRIM2</name>
<dbReference type="RefSeq" id="WP_013056032.1">
    <property type="nucleotide sequence ID" value="NZ_BCVB01000003.1"/>
</dbReference>
<dbReference type="Gene3D" id="1.20.5.170">
    <property type="match status" value="1"/>
</dbReference>
<proteinExistence type="predicted"/>
<dbReference type="CDD" id="cd01948">
    <property type="entry name" value="EAL"/>
    <property type="match status" value="1"/>
</dbReference>
<sequence length="403" mass="47575">MDPLDVLTNIEKTLPYYQAIFSADGHRVIGYEVLARFQNEGEIESLGPFFHDDAIPDEYRIEVDYAVLTQALEHMLTQEEQFLIFINQNPNLLMNDHGESLLELLQLFENKGLSLDRIVLEITEHNFSGDLESLQHLLKYYQTYGIKIAIDNIGKESSNLDRIGLLSPDILKVDLHILRQTDMAQSYQDVLYSLSLLARKMGATLLYEDIEASYQLQYAWRNGGRYFQGYYLHKPAAELVDPNILKDKLKERFEMYIAHEKKKLLAVYQLTERFQDKMQQVMTKCRKLETYDDMLPVIAEELSNVCFRLYICDENGFQKSSNYVKKNEDWILEPEYVKKNWSWRPYFLENIIRMSYEKKGILSDLYNDIETGENIRTFSYPIDNMHYIFLDISYSFLYERDVL</sequence>
<accession>A0A0B6AQL0</accession>
<dbReference type="GO" id="GO:0071111">
    <property type="term" value="F:cyclic-guanylate-specific phosphodiesterase activity"/>
    <property type="evidence" value="ECO:0007669"/>
    <property type="project" value="InterPro"/>
</dbReference>
<dbReference type="Pfam" id="PF00563">
    <property type="entry name" value="EAL"/>
    <property type="match status" value="1"/>
</dbReference>
<dbReference type="Gene3D" id="3.20.20.450">
    <property type="entry name" value="EAL domain"/>
    <property type="match status" value="1"/>
</dbReference>
<dbReference type="SMART" id="SM00052">
    <property type="entry name" value="EAL"/>
    <property type="match status" value="1"/>
</dbReference>
<dbReference type="PANTHER" id="PTHR33121">
    <property type="entry name" value="CYCLIC DI-GMP PHOSPHODIESTERASE PDEF"/>
    <property type="match status" value="1"/>
</dbReference>
<dbReference type="AlphaFoldDB" id="A0A0B6AQL0"/>
<dbReference type="InterPro" id="IPR029151">
    <property type="entry name" value="Sensor-like_sf"/>
</dbReference>
<dbReference type="SUPFAM" id="SSF103190">
    <property type="entry name" value="Sensory domain-like"/>
    <property type="match status" value="1"/>
</dbReference>
<dbReference type="InterPro" id="IPR050706">
    <property type="entry name" value="Cyclic-di-GMP_PDE-like"/>
</dbReference>
<evidence type="ECO:0000313" key="2">
    <source>
        <dbReference type="Proteomes" id="UP000031829"/>
    </source>
</evidence>
<protein>
    <submittedName>
        <fullName evidence="1">Uncharacterized protein</fullName>
    </submittedName>
</protein>